<dbReference type="Gene3D" id="3.30.560.10">
    <property type="entry name" value="Glucose Oxidase, domain 3"/>
    <property type="match status" value="1"/>
</dbReference>
<feature type="domain" description="Glucose-methanol-choline oxidoreductase N-terminal" evidence="6">
    <location>
        <begin position="85"/>
        <end position="108"/>
    </location>
</feature>
<dbReference type="Proteomes" id="UP001596042">
    <property type="component" value="Unassembled WGS sequence"/>
</dbReference>
<organism evidence="8 9">
    <name type="scientific">Daeguia caeni</name>
    <dbReference type="NCBI Taxonomy" id="439612"/>
    <lineage>
        <taxon>Bacteria</taxon>
        <taxon>Pseudomonadati</taxon>
        <taxon>Pseudomonadota</taxon>
        <taxon>Alphaproteobacteria</taxon>
        <taxon>Hyphomicrobiales</taxon>
        <taxon>Brucellaceae</taxon>
        <taxon>Daeguia</taxon>
    </lineage>
</organism>
<keyword evidence="9" id="KW-1185">Reference proteome</keyword>
<evidence type="ECO:0000259" key="6">
    <source>
        <dbReference type="PROSITE" id="PS00623"/>
    </source>
</evidence>
<dbReference type="Pfam" id="PF00732">
    <property type="entry name" value="GMC_oxred_N"/>
    <property type="match status" value="1"/>
</dbReference>
<feature type="domain" description="Glucose-methanol-choline oxidoreductase N-terminal" evidence="7">
    <location>
        <begin position="260"/>
        <end position="274"/>
    </location>
</feature>
<dbReference type="GO" id="GO:0008812">
    <property type="term" value="F:choline dehydrogenase activity"/>
    <property type="evidence" value="ECO:0007669"/>
    <property type="project" value="UniProtKB-EC"/>
</dbReference>
<evidence type="ECO:0000259" key="7">
    <source>
        <dbReference type="PROSITE" id="PS00624"/>
    </source>
</evidence>
<dbReference type="EMBL" id="JBHSEL010000053">
    <property type="protein sequence ID" value="MFC4625233.1"/>
    <property type="molecule type" value="Genomic_DNA"/>
</dbReference>
<dbReference type="SUPFAM" id="SSF51905">
    <property type="entry name" value="FAD/NAD(P)-binding domain"/>
    <property type="match status" value="1"/>
</dbReference>
<dbReference type="InterPro" id="IPR012132">
    <property type="entry name" value="GMC_OxRdtase"/>
</dbReference>
<dbReference type="PIRSF" id="PIRSF000137">
    <property type="entry name" value="Alcohol_oxidase"/>
    <property type="match status" value="1"/>
</dbReference>
<dbReference type="PROSITE" id="PS00624">
    <property type="entry name" value="GMC_OXRED_2"/>
    <property type="match status" value="1"/>
</dbReference>
<comment type="caution">
    <text evidence="8">The sequence shown here is derived from an EMBL/GenBank/DDBJ whole genome shotgun (WGS) entry which is preliminary data.</text>
</comment>
<keyword evidence="4 5" id="KW-0274">FAD</keyword>
<name>A0ABV9H6Z7_9HYPH</name>
<keyword evidence="3 5" id="KW-0285">Flavoprotein</keyword>
<evidence type="ECO:0000313" key="8">
    <source>
        <dbReference type="EMBL" id="MFC4625233.1"/>
    </source>
</evidence>
<evidence type="ECO:0000256" key="3">
    <source>
        <dbReference type="ARBA" id="ARBA00022630"/>
    </source>
</evidence>
<reference evidence="9" key="1">
    <citation type="journal article" date="2019" name="Int. J. Syst. Evol. Microbiol.">
        <title>The Global Catalogue of Microorganisms (GCM) 10K type strain sequencing project: providing services to taxonomists for standard genome sequencing and annotation.</title>
        <authorList>
            <consortium name="The Broad Institute Genomics Platform"/>
            <consortium name="The Broad Institute Genome Sequencing Center for Infectious Disease"/>
            <person name="Wu L."/>
            <person name="Ma J."/>
        </authorList>
    </citation>
    <scope>NUCLEOTIDE SEQUENCE [LARGE SCALE GENOMIC DNA]</scope>
    <source>
        <strain evidence="9">CGMCC 1.15731</strain>
    </source>
</reference>
<dbReference type="RefSeq" id="WP_374829498.1">
    <property type="nucleotide sequence ID" value="NZ_JBHEEZ010000001.1"/>
</dbReference>
<dbReference type="PANTHER" id="PTHR11552">
    <property type="entry name" value="GLUCOSE-METHANOL-CHOLINE GMC OXIDOREDUCTASE"/>
    <property type="match status" value="1"/>
</dbReference>
<sequence>MQQLKPKYDFVVIGAGSAGSVIAARLSENSRFDVLLLEAGPDNKSWKIDMPLAVDQLLNATDYNWAFETEPEAALGGRRIGQPRGRVIGGSSSINGMVYTRGNPQDYDEWRDVHGCTGWGYADVLPYFRRMETAPEGKNRYRGGDGPLRITRPDLSRHPLNAAFLQAGRELGYPISEDYNGAQHEGFASGEQTIWKGKRQSTGRAYLTPEVRKRPNLTIATGALVEKIIFEDRQATAVQFVRNGKRERVAIGREVVLSAGAVGSPHILKLSGVGPAEELRQHGIEVVLDNPLVGAELQDHPDLQLQYKCKKPVTLRQHAEWPGRILVGLNWFLFHKGVAASNQFEAAAYLRTRAGIRKPNIKLEFFPLGISHDNYKPYRIDSFQIHMTLLNANSRGAITLKSANPADAPAITVNFLDNEADLQTYREAIAITREIVAAKAFDEFRGEEIDPGEALRDGKALDDWMRARVYTAYHLSCSCRMGQEGSSVVAPDLKVHGLTGIRIADASVMPHVVTANTNATTIMIGERAADFCAGKPQLTPDEAPYWVAANWKTQQRSTEAER</sequence>
<evidence type="ECO:0000256" key="5">
    <source>
        <dbReference type="RuleBase" id="RU003968"/>
    </source>
</evidence>
<evidence type="ECO:0000256" key="2">
    <source>
        <dbReference type="ARBA" id="ARBA00010790"/>
    </source>
</evidence>
<dbReference type="NCBIfam" id="NF002550">
    <property type="entry name" value="PRK02106.1"/>
    <property type="match status" value="1"/>
</dbReference>
<dbReference type="EC" id="1.1.99.1" evidence="8"/>
<evidence type="ECO:0000313" key="9">
    <source>
        <dbReference type="Proteomes" id="UP001596042"/>
    </source>
</evidence>
<dbReference type="InterPro" id="IPR007867">
    <property type="entry name" value="GMC_OxRtase_C"/>
</dbReference>
<dbReference type="SUPFAM" id="SSF54373">
    <property type="entry name" value="FAD-linked reductases, C-terminal domain"/>
    <property type="match status" value="1"/>
</dbReference>
<proteinExistence type="inferred from homology"/>
<evidence type="ECO:0000256" key="4">
    <source>
        <dbReference type="ARBA" id="ARBA00022827"/>
    </source>
</evidence>
<dbReference type="PANTHER" id="PTHR11552:SF147">
    <property type="entry name" value="CHOLINE DEHYDROGENASE, MITOCHONDRIAL"/>
    <property type="match status" value="1"/>
</dbReference>
<dbReference type="Gene3D" id="3.50.50.60">
    <property type="entry name" value="FAD/NAD(P)-binding domain"/>
    <property type="match status" value="1"/>
</dbReference>
<dbReference type="InterPro" id="IPR000172">
    <property type="entry name" value="GMC_OxRdtase_N"/>
</dbReference>
<comment type="similarity">
    <text evidence="2 5">Belongs to the GMC oxidoreductase family.</text>
</comment>
<dbReference type="Pfam" id="PF05199">
    <property type="entry name" value="GMC_oxred_C"/>
    <property type="match status" value="1"/>
</dbReference>
<accession>A0ABV9H6Z7</accession>
<keyword evidence="8" id="KW-0560">Oxidoreductase</keyword>
<dbReference type="InterPro" id="IPR036188">
    <property type="entry name" value="FAD/NAD-bd_sf"/>
</dbReference>
<protein>
    <submittedName>
        <fullName evidence="8">Choline dehydrogenase</fullName>
        <ecNumber evidence="8">1.1.99.1</ecNumber>
    </submittedName>
</protein>
<gene>
    <name evidence="8" type="ORF">ACFO1V_08360</name>
</gene>
<dbReference type="PROSITE" id="PS00623">
    <property type="entry name" value="GMC_OXRED_1"/>
    <property type="match status" value="1"/>
</dbReference>
<evidence type="ECO:0000256" key="1">
    <source>
        <dbReference type="ARBA" id="ARBA00001974"/>
    </source>
</evidence>
<comment type="cofactor">
    <cofactor evidence="1">
        <name>FAD</name>
        <dbReference type="ChEBI" id="CHEBI:57692"/>
    </cofactor>
</comment>